<accession>A0A6J8CQT9</accession>
<organism evidence="2 3">
    <name type="scientific">Mytilus coruscus</name>
    <name type="common">Sea mussel</name>
    <dbReference type="NCBI Taxonomy" id="42192"/>
    <lineage>
        <taxon>Eukaryota</taxon>
        <taxon>Metazoa</taxon>
        <taxon>Spiralia</taxon>
        <taxon>Lophotrochozoa</taxon>
        <taxon>Mollusca</taxon>
        <taxon>Bivalvia</taxon>
        <taxon>Autobranchia</taxon>
        <taxon>Pteriomorphia</taxon>
        <taxon>Mytilida</taxon>
        <taxon>Mytiloidea</taxon>
        <taxon>Mytilidae</taxon>
        <taxon>Mytilinae</taxon>
        <taxon>Mytilus</taxon>
    </lineage>
</organism>
<name>A0A6J8CQT9_MYTCO</name>
<reference evidence="2 3" key="1">
    <citation type="submission" date="2020-06" db="EMBL/GenBank/DDBJ databases">
        <authorList>
            <person name="Li R."/>
            <person name="Bekaert M."/>
        </authorList>
    </citation>
    <scope>NUCLEOTIDE SEQUENCE [LARGE SCALE GENOMIC DNA]</scope>
    <source>
        <strain evidence="3">wild</strain>
    </source>
</reference>
<proteinExistence type="predicted"/>
<gene>
    <name evidence="2" type="ORF">MCOR_31706</name>
</gene>
<dbReference type="PANTHER" id="PTHR46534:SF1">
    <property type="entry name" value="IGGFC-BINDING PROTEIN N-TERMINAL DOMAIN-CONTAINING PROTEIN"/>
    <property type="match status" value="1"/>
</dbReference>
<dbReference type="Pfam" id="PF17517">
    <property type="entry name" value="IgGFc_binding"/>
    <property type="match status" value="1"/>
</dbReference>
<evidence type="ECO:0000313" key="2">
    <source>
        <dbReference type="EMBL" id="CAC5397252.1"/>
    </source>
</evidence>
<feature type="domain" description="IgGFc-binding protein N-terminal" evidence="1">
    <location>
        <begin position="257"/>
        <end position="524"/>
    </location>
</feature>
<dbReference type="Proteomes" id="UP000507470">
    <property type="component" value="Unassembled WGS sequence"/>
</dbReference>
<protein>
    <recommendedName>
        <fullName evidence="1">IgGFc-binding protein N-terminal domain-containing protein</fullName>
    </recommendedName>
</protein>
<dbReference type="PANTHER" id="PTHR46534">
    <property type="entry name" value="IGGFC_BINDING DOMAIN-CONTAINING PROTEIN"/>
    <property type="match status" value="1"/>
</dbReference>
<dbReference type="AlphaFoldDB" id="A0A6J8CQT9"/>
<dbReference type="InterPro" id="IPR035234">
    <property type="entry name" value="IgGFc-bd_N"/>
</dbReference>
<sequence>MLRDNCTVKTFPTDLNLLYITEFIAHQLRVGGCTQTWFNPAIVHLSNRSREDDYYARNVILKRSSLGTDFETCRECCETDACNLKGCGKDIVDIKRGPICFNCDGITDPTKCHRIKVCEADEICQALSGSFPIIGRRRRSIISKLKRSVLCSKCCSNDLCNTHCGTLSESSSTTPPITTELTTSTVSVKTTVPTTTSTSLPLATGYYEYYVMFTEPAHPLSFTPLLYMLSEQNGTVMILSLSENKSESIQLSSGENKSVSKNVIGIVSTANVTTHVKIKLNLRNDTKLSFNSVEYNNSDILSVNLTKLETLQISHDFDLSGSIITSSHPIGVVSGNICNSITHYFCNLFTEMILPTKQLDNTFIVPTIEGRHSRVVRVYAPDPTQLQVFTSNKEFHVMIKKEDFYEFEDSEMSIIRSENNVLVMVYPKEEGDYDSYMMTVHGTNQYKTSYNIIVPGSFTSYISMTFTSGSADGFQIDQKKEDTKSHFNKTISGTTYTTVSYAITPGAHKITYESNIRYRLWIYGDRHTDGYGFPGGIAYTT</sequence>
<dbReference type="OrthoDB" id="6110659at2759"/>
<dbReference type="EMBL" id="CACVKT020005672">
    <property type="protein sequence ID" value="CAC5397252.1"/>
    <property type="molecule type" value="Genomic_DNA"/>
</dbReference>
<evidence type="ECO:0000259" key="1">
    <source>
        <dbReference type="Pfam" id="PF17517"/>
    </source>
</evidence>
<evidence type="ECO:0000313" key="3">
    <source>
        <dbReference type="Proteomes" id="UP000507470"/>
    </source>
</evidence>
<keyword evidence="3" id="KW-1185">Reference proteome</keyword>